<dbReference type="PANTHER" id="PTHR11851:SF49">
    <property type="entry name" value="MITOCHONDRIAL-PROCESSING PEPTIDASE SUBUNIT ALPHA"/>
    <property type="match status" value="1"/>
</dbReference>
<dbReference type="AlphaFoldDB" id="A0A0F3GXG5"/>
<evidence type="ECO:0000256" key="3">
    <source>
        <dbReference type="RuleBase" id="RU004447"/>
    </source>
</evidence>
<dbReference type="InterPro" id="IPR007863">
    <property type="entry name" value="Peptidase_M16_C"/>
</dbReference>
<proteinExistence type="inferred from homology"/>
<comment type="similarity">
    <text evidence="2 3">Belongs to the peptidase M16 family.</text>
</comment>
<feature type="domain" description="Peptidase M16 C-terminal" evidence="5">
    <location>
        <begin position="166"/>
        <end position="339"/>
    </location>
</feature>
<dbReference type="EMBL" id="LACI01000537">
    <property type="protein sequence ID" value="KJU86591.1"/>
    <property type="molecule type" value="Genomic_DNA"/>
</dbReference>
<dbReference type="InterPro" id="IPR050361">
    <property type="entry name" value="MPP/UQCRC_Complex"/>
</dbReference>
<dbReference type="SUPFAM" id="SSF63411">
    <property type="entry name" value="LuxS/MPP-like metallohydrolase"/>
    <property type="match status" value="2"/>
</dbReference>
<evidence type="ECO:0000313" key="7">
    <source>
        <dbReference type="Proteomes" id="UP000033423"/>
    </source>
</evidence>
<evidence type="ECO:0000259" key="5">
    <source>
        <dbReference type="Pfam" id="PF05193"/>
    </source>
</evidence>
<feature type="domain" description="Peptidase M16 N-terminal" evidence="4">
    <location>
        <begin position="20"/>
        <end position="158"/>
    </location>
</feature>
<reference evidence="6 7" key="1">
    <citation type="submission" date="2015-02" db="EMBL/GenBank/DDBJ databases">
        <title>Single-cell genomics of uncultivated deep-branching MTB reveals a conserved set of magnetosome genes.</title>
        <authorList>
            <person name="Kolinko S."/>
            <person name="Richter M."/>
            <person name="Glockner F.O."/>
            <person name="Brachmann A."/>
            <person name="Schuler D."/>
        </authorList>
    </citation>
    <scope>NUCLEOTIDE SEQUENCE [LARGE SCALE GENOMIC DNA]</scope>
    <source>
        <strain evidence="6">TM-1</strain>
    </source>
</reference>
<evidence type="ECO:0000259" key="4">
    <source>
        <dbReference type="Pfam" id="PF00675"/>
    </source>
</evidence>
<dbReference type="Proteomes" id="UP000033423">
    <property type="component" value="Unassembled WGS sequence"/>
</dbReference>
<dbReference type="PROSITE" id="PS00143">
    <property type="entry name" value="INSULINASE"/>
    <property type="match status" value="1"/>
</dbReference>
<sequence>MYRKEYLQNGIPLVMEQISGLRSVAAGIWVKVGGRYESIGNNGISHFVEHMFFKGTKVRTQKDIAIEIDSLGGDINAFTSRENTTFYVKLLRDNIREGVDILSDIFLNSLLNDQDIAKEQEIITEEINMLEDTPEEYIHDLFYEDIWGLDSIGLPILGSVENVTSFKRSDLIRHIDQHYNTKNIVISCSGNIDFTEMFDLFNGTLGQLQSGDQSPEPLKKTAFNHALTVHEKDHAEVHISIGTEGIKQDSMQRYPFLLLNTIFGAGISSRLFQEVRENRGLAYSIYSYLSFYHDTGVFGVSAASSKKKYVEVIDVVLKEMSSLKDTITEAEIARAKNQLKGNTLLHLESSSARMHNIARQEIYYQRYYSPDEIIRGIEAISLKDVLDIVDAFLGSGKKAITVLGPASKKALAGFNT</sequence>
<comment type="cofactor">
    <cofactor evidence="1">
        <name>Zn(2+)</name>
        <dbReference type="ChEBI" id="CHEBI:29105"/>
    </cofactor>
</comment>
<dbReference type="PANTHER" id="PTHR11851">
    <property type="entry name" value="METALLOPROTEASE"/>
    <property type="match status" value="1"/>
</dbReference>
<dbReference type="InterPro" id="IPR011765">
    <property type="entry name" value="Pept_M16_N"/>
</dbReference>
<accession>A0A0F3GXG5</accession>
<evidence type="ECO:0000256" key="1">
    <source>
        <dbReference type="ARBA" id="ARBA00001947"/>
    </source>
</evidence>
<comment type="caution">
    <text evidence="6">The sequence shown here is derived from an EMBL/GenBank/DDBJ whole genome shotgun (WGS) entry which is preliminary data.</text>
</comment>
<dbReference type="GO" id="GO:0006508">
    <property type="term" value="P:proteolysis"/>
    <property type="evidence" value="ECO:0007669"/>
    <property type="project" value="InterPro"/>
</dbReference>
<dbReference type="InterPro" id="IPR001431">
    <property type="entry name" value="Pept_M16_Zn_BS"/>
</dbReference>
<dbReference type="GO" id="GO:0004222">
    <property type="term" value="F:metalloendopeptidase activity"/>
    <property type="evidence" value="ECO:0007669"/>
    <property type="project" value="InterPro"/>
</dbReference>
<dbReference type="Pfam" id="PF05193">
    <property type="entry name" value="Peptidase_M16_C"/>
    <property type="match status" value="1"/>
</dbReference>
<evidence type="ECO:0000313" key="6">
    <source>
        <dbReference type="EMBL" id="KJU86591.1"/>
    </source>
</evidence>
<dbReference type="Gene3D" id="3.30.830.10">
    <property type="entry name" value="Metalloenzyme, LuxS/M16 peptidase-like"/>
    <property type="match status" value="2"/>
</dbReference>
<dbReference type="InterPro" id="IPR011249">
    <property type="entry name" value="Metalloenz_LuxS/M16"/>
</dbReference>
<dbReference type="PATRIC" id="fig|29290.4.peg.1608"/>
<evidence type="ECO:0000256" key="2">
    <source>
        <dbReference type="ARBA" id="ARBA00007261"/>
    </source>
</evidence>
<keyword evidence="7" id="KW-1185">Reference proteome</keyword>
<dbReference type="GO" id="GO:0046872">
    <property type="term" value="F:metal ion binding"/>
    <property type="evidence" value="ECO:0007669"/>
    <property type="project" value="InterPro"/>
</dbReference>
<name>A0A0F3GXG5_9BACT</name>
<gene>
    <name evidence="6" type="ORF">MBAV_001209</name>
</gene>
<dbReference type="Pfam" id="PF00675">
    <property type="entry name" value="Peptidase_M16"/>
    <property type="match status" value="1"/>
</dbReference>
<protein>
    <submittedName>
        <fullName evidence="6">Processing peptidase</fullName>
    </submittedName>
</protein>
<organism evidence="6 7">
    <name type="scientific">Candidatus Magnetobacterium bavaricum</name>
    <dbReference type="NCBI Taxonomy" id="29290"/>
    <lineage>
        <taxon>Bacteria</taxon>
        <taxon>Pseudomonadati</taxon>
        <taxon>Nitrospirota</taxon>
        <taxon>Thermodesulfovibrionia</taxon>
        <taxon>Thermodesulfovibrionales</taxon>
        <taxon>Candidatus Magnetobacteriaceae</taxon>
        <taxon>Candidatus Magnetobacterium</taxon>
    </lineage>
</organism>